<comment type="similarity">
    <text evidence="1">Belongs to the helicase family. RecQ subfamily.</text>
</comment>
<dbReference type="Gene3D" id="3.30.200.20">
    <property type="entry name" value="Phosphorylase Kinase, domain 1"/>
    <property type="match status" value="1"/>
</dbReference>
<keyword evidence="13" id="KW-1185">Reference proteome</keyword>
<evidence type="ECO:0000256" key="1">
    <source>
        <dbReference type="ARBA" id="ARBA00005446"/>
    </source>
</evidence>
<dbReference type="Pfam" id="PF07714">
    <property type="entry name" value="PK_Tyr_Ser-Thr"/>
    <property type="match status" value="1"/>
</dbReference>
<dbReference type="NCBIfam" id="TIGR00614">
    <property type="entry name" value="recQ_fam"/>
    <property type="match status" value="1"/>
</dbReference>
<dbReference type="GO" id="GO:0005634">
    <property type="term" value="C:nucleus"/>
    <property type="evidence" value="ECO:0007669"/>
    <property type="project" value="TreeGrafter"/>
</dbReference>
<evidence type="ECO:0000313" key="13">
    <source>
        <dbReference type="Proteomes" id="UP001187531"/>
    </source>
</evidence>
<dbReference type="InterPro" id="IPR001245">
    <property type="entry name" value="Ser-Thr/Tyr_kinase_cat_dom"/>
</dbReference>
<dbReference type="InterPro" id="IPR011009">
    <property type="entry name" value="Kinase-like_dom_sf"/>
</dbReference>
<dbReference type="InterPro" id="IPR014001">
    <property type="entry name" value="Helicase_ATP-bd"/>
</dbReference>
<dbReference type="SMART" id="SM00490">
    <property type="entry name" value="HELICc"/>
    <property type="match status" value="1"/>
</dbReference>
<reference evidence="12" key="1">
    <citation type="submission" date="2023-07" db="EMBL/GenBank/DDBJ databases">
        <title>Chromosome-level genome assembly of Artemia franciscana.</title>
        <authorList>
            <person name="Jo E."/>
        </authorList>
    </citation>
    <scope>NUCLEOTIDE SEQUENCE</scope>
    <source>
        <tissue evidence="12">Whole body</tissue>
    </source>
</reference>
<protein>
    <recommendedName>
        <fullName evidence="8">DNA 3'-5' helicase</fullName>
        <ecNumber evidence="8">5.6.2.4</ecNumber>
    </recommendedName>
</protein>
<dbReference type="Proteomes" id="UP001187531">
    <property type="component" value="Unassembled WGS sequence"/>
</dbReference>
<accession>A0AA88H4M1</accession>
<keyword evidence="3" id="KW-0547">Nucleotide-binding</keyword>
<dbReference type="Pfam" id="PF00271">
    <property type="entry name" value="Helicase_C"/>
    <property type="match status" value="1"/>
</dbReference>
<dbReference type="GO" id="GO:0004672">
    <property type="term" value="F:protein kinase activity"/>
    <property type="evidence" value="ECO:0007669"/>
    <property type="project" value="InterPro"/>
</dbReference>
<evidence type="ECO:0000259" key="9">
    <source>
        <dbReference type="PROSITE" id="PS50011"/>
    </source>
</evidence>
<dbReference type="GO" id="GO:0000724">
    <property type="term" value="P:double-strand break repair via homologous recombination"/>
    <property type="evidence" value="ECO:0007669"/>
    <property type="project" value="TreeGrafter"/>
</dbReference>
<dbReference type="SMART" id="SM00220">
    <property type="entry name" value="S_TKc"/>
    <property type="match status" value="1"/>
</dbReference>
<dbReference type="PROSITE" id="PS51192">
    <property type="entry name" value="HELICASE_ATP_BIND_1"/>
    <property type="match status" value="1"/>
</dbReference>
<dbReference type="InterPro" id="IPR008271">
    <property type="entry name" value="Ser/Thr_kinase_AS"/>
</dbReference>
<dbReference type="GO" id="GO:0005737">
    <property type="term" value="C:cytoplasm"/>
    <property type="evidence" value="ECO:0007669"/>
    <property type="project" value="TreeGrafter"/>
</dbReference>
<evidence type="ECO:0000256" key="2">
    <source>
        <dbReference type="ARBA" id="ARBA00008171"/>
    </source>
</evidence>
<dbReference type="GO" id="GO:0009378">
    <property type="term" value="F:four-way junction helicase activity"/>
    <property type="evidence" value="ECO:0007669"/>
    <property type="project" value="TreeGrafter"/>
</dbReference>
<comment type="caution">
    <text evidence="12">The sequence shown here is derived from an EMBL/GenBank/DDBJ whole genome shotgun (WGS) entry which is preliminary data.</text>
</comment>
<proteinExistence type="inferred from homology"/>
<feature type="domain" description="Protein kinase" evidence="9">
    <location>
        <begin position="125"/>
        <end position="417"/>
    </location>
</feature>
<sequence length="920" mass="101397">MFVTAIPKGLNGEVPSVLADSSLSSPIPASLLSPESKYTPVADILNSRNVEKHFSALVEPVHGQTQFLGIDVPDIVDRLDSSIQADIFAISDHVSTMAFSLKVPCFAKPKSSLDVPKELLIDSVPPSEIVIGGGRACEVSVGHFGGQKVALKKYIGIRGNAEYESVILKEAAAIYKTRHENVVGIRFVCLKEMTLGLEYCEKVLTDEDGNPHSFNNARQILGFLSVLSSEVSREIAPVLFSSMACQVSEGLRYLHSIKIIHADLKSANVLVTEKRGHDDSWLFKLADFGESRLSLVTSVVTSTTQDQSQQNRGGTICFMSPERCDNKRPTFACDLFSFGMFLYELHDFTIKFPFEKDGFPVDVIVDKIRSGVLPCHEDMSSPLKEVFLKCCSFEPKARPTVFELCKMLTELAPEAFMQPDRALNSTIQFPILNSNNDSYQENFSVSDLPLTDLSQPVSHSEFSSSGLPDSHLLVSEVMVPATEPSQMILDAVAGCALRNFGITQLKDFQIRSITNILKKEDALVVSGTGSGKSICYQIPSVMESGITLLVVPTIALRKDQSDFLLSRGIDSFVVGEKIAPVEYDQQVTAISDLSENKPVILVGTPESFMGREGSLGFVRRQRSLLDRRLKFVVFDECHLLYEWCGFRSSFLELKSLRSFFPRATFLALTATLLPKDEKLIIEEFLHNPCVVRMSVDRPNVRLEISHYSPPSGLEGSVDWVESWSEAAKRIIGTVNGQLAIVYFSYAREANAACSAISSLGVKAAAFTGECSSLDKNHIHAAMRNGEIEILCATTAYGCGLNLPDVRCVVRFGLPKNMSSWMQEQGRAGRDGKPARAVILLNEKYDINRCVFWLDGSSDGDKKSMLTNFVDVLKYAYSGFSGLCLRKFQVEYFGESLPQGDAQNCCQSCDDQSFHDASGEI</sequence>
<dbReference type="PROSITE" id="PS51194">
    <property type="entry name" value="HELICASE_CTER"/>
    <property type="match status" value="1"/>
</dbReference>
<evidence type="ECO:0000256" key="5">
    <source>
        <dbReference type="ARBA" id="ARBA00022806"/>
    </source>
</evidence>
<keyword evidence="5" id="KW-0347">Helicase</keyword>
<dbReference type="GO" id="GO:0003676">
    <property type="term" value="F:nucleic acid binding"/>
    <property type="evidence" value="ECO:0007669"/>
    <property type="project" value="InterPro"/>
</dbReference>
<dbReference type="GO" id="GO:0005694">
    <property type="term" value="C:chromosome"/>
    <property type="evidence" value="ECO:0007669"/>
    <property type="project" value="TreeGrafter"/>
</dbReference>
<keyword evidence="6" id="KW-0067">ATP-binding</keyword>
<dbReference type="EMBL" id="JAVRJZ010005175">
    <property type="protein sequence ID" value="KAK2701403.1"/>
    <property type="molecule type" value="Genomic_DNA"/>
</dbReference>
<evidence type="ECO:0000313" key="12">
    <source>
        <dbReference type="EMBL" id="KAK2701403.1"/>
    </source>
</evidence>
<dbReference type="PANTHER" id="PTHR13710">
    <property type="entry name" value="DNA HELICASE RECQ FAMILY MEMBER"/>
    <property type="match status" value="1"/>
</dbReference>
<feature type="non-terminal residue" evidence="12">
    <location>
        <position position="1"/>
    </location>
</feature>
<feature type="domain" description="Helicase ATP-binding" evidence="10">
    <location>
        <begin position="513"/>
        <end position="690"/>
    </location>
</feature>
<evidence type="ECO:0000259" key="11">
    <source>
        <dbReference type="PROSITE" id="PS51194"/>
    </source>
</evidence>
<dbReference type="InterPro" id="IPR004589">
    <property type="entry name" value="DNA_helicase_ATP-dep_RecQ"/>
</dbReference>
<comment type="similarity">
    <text evidence="2">Belongs to the protein kinase superfamily. TKL Ser/Thr protein kinase family. ROCO subfamily.</text>
</comment>
<dbReference type="EC" id="5.6.2.4" evidence="8"/>
<dbReference type="PROSITE" id="PS50011">
    <property type="entry name" value="PROTEIN_KINASE_DOM"/>
    <property type="match status" value="1"/>
</dbReference>
<dbReference type="PANTHER" id="PTHR13710:SF147">
    <property type="entry name" value="DNA HELICASE"/>
    <property type="match status" value="1"/>
</dbReference>
<evidence type="ECO:0000256" key="3">
    <source>
        <dbReference type="ARBA" id="ARBA00022741"/>
    </source>
</evidence>
<dbReference type="SUPFAM" id="SSF56112">
    <property type="entry name" value="Protein kinase-like (PK-like)"/>
    <property type="match status" value="1"/>
</dbReference>
<dbReference type="SMART" id="SM00487">
    <property type="entry name" value="DEXDc"/>
    <property type="match status" value="1"/>
</dbReference>
<evidence type="ECO:0000256" key="8">
    <source>
        <dbReference type="ARBA" id="ARBA00034808"/>
    </source>
</evidence>
<name>A0AA88H4M1_ARTSF</name>
<evidence type="ECO:0000256" key="7">
    <source>
        <dbReference type="ARBA" id="ARBA00034617"/>
    </source>
</evidence>
<dbReference type="GO" id="GO:0005524">
    <property type="term" value="F:ATP binding"/>
    <property type="evidence" value="ECO:0007669"/>
    <property type="project" value="UniProtKB-KW"/>
</dbReference>
<dbReference type="GO" id="GO:0043138">
    <property type="term" value="F:3'-5' DNA helicase activity"/>
    <property type="evidence" value="ECO:0007669"/>
    <property type="project" value="UniProtKB-EC"/>
</dbReference>
<gene>
    <name evidence="12" type="ORF">QYM36_019940</name>
</gene>
<dbReference type="AlphaFoldDB" id="A0AA88H4M1"/>
<evidence type="ECO:0000256" key="6">
    <source>
        <dbReference type="ARBA" id="ARBA00022840"/>
    </source>
</evidence>
<dbReference type="SUPFAM" id="SSF52540">
    <property type="entry name" value="P-loop containing nucleoside triphosphate hydrolases"/>
    <property type="match status" value="1"/>
</dbReference>
<dbReference type="InterPro" id="IPR027417">
    <property type="entry name" value="P-loop_NTPase"/>
</dbReference>
<dbReference type="Gene3D" id="3.40.50.300">
    <property type="entry name" value="P-loop containing nucleotide triphosphate hydrolases"/>
    <property type="match status" value="2"/>
</dbReference>
<dbReference type="InterPro" id="IPR001650">
    <property type="entry name" value="Helicase_C-like"/>
</dbReference>
<evidence type="ECO:0000259" key="10">
    <source>
        <dbReference type="PROSITE" id="PS51192"/>
    </source>
</evidence>
<organism evidence="12 13">
    <name type="scientific">Artemia franciscana</name>
    <name type="common">Brine shrimp</name>
    <name type="synonym">Artemia sanfranciscana</name>
    <dbReference type="NCBI Taxonomy" id="6661"/>
    <lineage>
        <taxon>Eukaryota</taxon>
        <taxon>Metazoa</taxon>
        <taxon>Ecdysozoa</taxon>
        <taxon>Arthropoda</taxon>
        <taxon>Crustacea</taxon>
        <taxon>Branchiopoda</taxon>
        <taxon>Anostraca</taxon>
        <taxon>Artemiidae</taxon>
        <taxon>Artemia</taxon>
    </lineage>
</organism>
<feature type="domain" description="Helicase C-terminal" evidence="11">
    <location>
        <begin position="726"/>
        <end position="890"/>
    </location>
</feature>
<dbReference type="InterPro" id="IPR000719">
    <property type="entry name" value="Prot_kinase_dom"/>
</dbReference>
<dbReference type="GO" id="GO:0016787">
    <property type="term" value="F:hydrolase activity"/>
    <property type="evidence" value="ECO:0007669"/>
    <property type="project" value="UniProtKB-KW"/>
</dbReference>
<dbReference type="Gene3D" id="1.10.510.10">
    <property type="entry name" value="Transferase(Phosphotransferase) domain 1"/>
    <property type="match status" value="1"/>
</dbReference>
<dbReference type="InterPro" id="IPR011545">
    <property type="entry name" value="DEAD/DEAH_box_helicase_dom"/>
</dbReference>
<comment type="catalytic activity">
    <reaction evidence="7">
        <text>Couples ATP hydrolysis with the unwinding of duplex DNA by translocating in the 3'-5' direction.</text>
        <dbReference type="EC" id="5.6.2.4"/>
    </reaction>
</comment>
<dbReference type="Pfam" id="PF00270">
    <property type="entry name" value="DEAD"/>
    <property type="match status" value="1"/>
</dbReference>
<dbReference type="PROSITE" id="PS00108">
    <property type="entry name" value="PROTEIN_KINASE_ST"/>
    <property type="match status" value="1"/>
</dbReference>
<evidence type="ECO:0000256" key="4">
    <source>
        <dbReference type="ARBA" id="ARBA00022801"/>
    </source>
</evidence>
<keyword evidence="4" id="KW-0378">Hydrolase</keyword>